<dbReference type="GO" id="GO:0043565">
    <property type="term" value="F:sequence-specific DNA binding"/>
    <property type="evidence" value="ECO:0007669"/>
    <property type="project" value="InterPro"/>
</dbReference>
<keyword evidence="8" id="KW-0862">Zinc</keyword>
<dbReference type="SUPFAM" id="SSF48150">
    <property type="entry name" value="DNA-glycosylase"/>
    <property type="match status" value="1"/>
</dbReference>
<dbReference type="GO" id="GO:0008725">
    <property type="term" value="F:DNA-3-methyladenine glycosylase activity"/>
    <property type="evidence" value="ECO:0007669"/>
    <property type="project" value="TreeGrafter"/>
</dbReference>
<dbReference type="GO" id="GO:0003700">
    <property type="term" value="F:DNA-binding transcription factor activity"/>
    <property type="evidence" value="ECO:0007669"/>
    <property type="project" value="InterPro"/>
</dbReference>
<dbReference type="GO" id="GO:0032259">
    <property type="term" value="P:methylation"/>
    <property type="evidence" value="ECO:0007669"/>
    <property type="project" value="UniProtKB-KW"/>
</dbReference>
<keyword evidence="9" id="KW-0805">Transcription regulation</keyword>
<dbReference type="Proteomes" id="UP000256661">
    <property type="component" value="Unassembled WGS sequence"/>
</dbReference>
<dbReference type="SUPFAM" id="SSF46689">
    <property type="entry name" value="Homeodomain-like"/>
    <property type="match status" value="1"/>
</dbReference>
<dbReference type="GO" id="GO:0008168">
    <property type="term" value="F:methyltransferase activity"/>
    <property type="evidence" value="ECO:0007669"/>
    <property type="project" value="UniProtKB-KW"/>
</dbReference>
<dbReference type="InterPro" id="IPR010316">
    <property type="entry name" value="AlkA_N"/>
</dbReference>
<keyword evidence="13" id="KW-0234">DNA repair</keyword>
<evidence type="ECO:0000256" key="10">
    <source>
        <dbReference type="ARBA" id="ARBA00023125"/>
    </source>
</evidence>
<keyword evidence="7" id="KW-0227">DNA damage</keyword>
<comment type="cofactor">
    <cofactor evidence="2">
        <name>Zn(2+)</name>
        <dbReference type="ChEBI" id="CHEBI:29105"/>
    </cofactor>
</comment>
<evidence type="ECO:0000256" key="4">
    <source>
        <dbReference type="ARBA" id="ARBA00022603"/>
    </source>
</evidence>
<dbReference type="PROSITE" id="PS01124">
    <property type="entry name" value="HTH_ARAC_FAMILY_2"/>
    <property type="match status" value="1"/>
</dbReference>
<evidence type="ECO:0000256" key="12">
    <source>
        <dbReference type="ARBA" id="ARBA00023163"/>
    </source>
</evidence>
<gene>
    <name evidence="15" type="ORF">DFJ69_3806</name>
</gene>
<evidence type="ECO:0000256" key="3">
    <source>
        <dbReference type="ARBA" id="ARBA00012000"/>
    </source>
</evidence>
<evidence type="ECO:0000259" key="14">
    <source>
        <dbReference type="PROSITE" id="PS01124"/>
    </source>
</evidence>
<accession>A0A3D9SV00</accession>
<dbReference type="InterPro" id="IPR023170">
    <property type="entry name" value="HhH_base_excis_C"/>
</dbReference>
<dbReference type="InterPro" id="IPR003265">
    <property type="entry name" value="HhH-GPD_domain"/>
</dbReference>
<evidence type="ECO:0000256" key="5">
    <source>
        <dbReference type="ARBA" id="ARBA00022679"/>
    </source>
</evidence>
<dbReference type="InterPro" id="IPR009057">
    <property type="entry name" value="Homeodomain-like_sf"/>
</dbReference>
<dbReference type="Pfam" id="PF06029">
    <property type="entry name" value="AlkA_N"/>
    <property type="match status" value="1"/>
</dbReference>
<dbReference type="CDD" id="cd00056">
    <property type="entry name" value="ENDO3c"/>
    <property type="match status" value="1"/>
</dbReference>
<dbReference type="GO" id="GO:0006285">
    <property type="term" value="P:base-excision repair, AP site formation"/>
    <property type="evidence" value="ECO:0007669"/>
    <property type="project" value="TreeGrafter"/>
</dbReference>
<evidence type="ECO:0000256" key="6">
    <source>
        <dbReference type="ARBA" id="ARBA00022723"/>
    </source>
</evidence>
<dbReference type="EMBL" id="QTTT01000001">
    <property type="protein sequence ID" value="REE98320.1"/>
    <property type="molecule type" value="Genomic_DNA"/>
</dbReference>
<evidence type="ECO:0000256" key="8">
    <source>
        <dbReference type="ARBA" id="ARBA00022833"/>
    </source>
</evidence>
<feature type="domain" description="HTH araC/xylS-type" evidence="14">
    <location>
        <begin position="86"/>
        <end position="184"/>
    </location>
</feature>
<dbReference type="PANTHER" id="PTHR43003:SF13">
    <property type="entry name" value="DNA-3-METHYLADENINE GLYCOSYLASE 2"/>
    <property type="match status" value="1"/>
</dbReference>
<dbReference type="EC" id="3.2.2.21" evidence="3"/>
<reference evidence="15 16" key="1">
    <citation type="submission" date="2018-08" db="EMBL/GenBank/DDBJ databases">
        <title>Sequencing the genomes of 1000 actinobacteria strains.</title>
        <authorList>
            <person name="Klenk H.-P."/>
        </authorList>
    </citation>
    <scope>NUCLEOTIDE SEQUENCE [LARGE SCALE GENOMIC DNA]</scope>
    <source>
        <strain evidence="15 16">DSM 43927</strain>
    </source>
</reference>
<dbReference type="InterPro" id="IPR004026">
    <property type="entry name" value="Ada_DNA_repair_Zn-bd"/>
</dbReference>
<sequence>MLDFDSCYRAVSARDARFDGRFFTGVTSTGIYCRPICPARTPTRRNVRFYQDAAAAEAAGFRPCKRCRPESSPGSARWDARGDLVRRGLRLIDDGVVDDHGVRGLAGRLSVTERHLHRLFVAELGAPPLAVARSRRLQLARRLLRETSMPVTDVAFAAGFGSVRQFNATLQETYGQTPSELRGPQPANGSVLALRLAVREPFDAAGLLDFLAARAIPGVEEVEGGRYVRAGPGPYRVELEPRDGHVLMRVDAADLRGVSRLVARCRRLLDLDAEPHAVHDVLGADGLLAPLVAARPGLRVPGAFDGFEMAVRAVLGQQVSVAAARTFAGRLVARCGEPLAQPTGTLTHRFPTAGAVAAADLSGLGLTGARERTLRALAEATASGDLDLGGGADPAETERRLLALPGVGPWTASYVAMRALGDPDAFPSGDLALRNAVRDLTGVETSAQDLVERAEAWRPWRAYAVMHLWASLGAGERTATAGVPGRR</sequence>
<dbReference type="Pfam" id="PF02805">
    <property type="entry name" value="Ada_Zn_binding"/>
    <property type="match status" value="1"/>
</dbReference>
<dbReference type="InterPro" id="IPR018060">
    <property type="entry name" value="HTH_AraC"/>
</dbReference>
<dbReference type="GO" id="GO:0006307">
    <property type="term" value="P:DNA alkylation repair"/>
    <property type="evidence" value="ECO:0007669"/>
    <property type="project" value="TreeGrafter"/>
</dbReference>
<dbReference type="GO" id="GO:0008270">
    <property type="term" value="F:zinc ion binding"/>
    <property type="evidence" value="ECO:0007669"/>
    <property type="project" value="InterPro"/>
</dbReference>
<dbReference type="Gene3D" id="1.10.10.60">
    <property type="entry name" value="Homeodomain-like"/>
    <property type="match status" value="1"/>
</dbReference>
<dbReference type="Pfam" id="PF12833">
    <property type="entry name" value="HTH_18"/>
    <property type="match status" value="1"/>
</dbReference>
<keyword evidence="12" id="KW-0804">Transcription</keyword>
<keyword evidence="11" id="KW-0010">Activator</keyword>
<dbReference type="GO" id="GO:0005737">
    <property type="term" value="C:cytoplasm"/>
    <property type="evidence" value="ECO:0007669"/>
    <property type="project" value="TreeGrafter"/>
</dbReference>
<name>A0A3D9SV00_9ACTN</name>
<keyword evidence="10" id="KW-0238">DNA-binding</keyword>
<dbReference type="SMART" id="SM01009">
    <property type="entry name" value="AlkA_N"/>
    <property type="match status" value="1"/>
</dbReference>
<comment type="caution">
    <text evidence="15">The sequence shown here is derived from an EMBL/GenBank/DDBJ whole genome shotgun (WGS) entry which is preliminary data.</text>
</comment>
<dbReference type="InterPro" id="IPR035451">
    <property type="entry name" value="Ada-like_dom_sf"/>
</dbReference>
<dbReference type="PANTHER" id="PTHR43003">
    <property type="entry name" value="DNA-3-METHYLADENINE GLYCOSYLASE"/>
    <property type="match status" value="1"/>
</dbReference>
<evidence type="ECO:0000256" key="7">
    <source>
        <dbReference type="ARBA" id="ARBA00022763"/>
    </source>
</evidence>
<dbReference type="GO" id="GO:0032993">
    <property type="term" value="C:protein-DNA complex"/>
    <property type="evidence" value="ECO:0007669"/>
    <property type="project" value="TreeGrafter"/>
</dbReference>
<dbReference type="Gene3D" id="3.30.310.20">
    <property type="entry name" value="DNA-3-methyladenine glycosylase AlkA, N-terminal domain"/>
    <property type="match status" value="1"/>
</dbReference>
<comment type="catalytic activity">
    <reaction evidence="1">
        <text>Hydrolysis of alkylated DNA, releasing 3-methyladenine, 3-methylguanine, 7-methylguanine and 7-methyladenine.</text>
        <dbReference type="EC" id="3.2.2.21"/>
    </reaction>
</comment>
<dbReference type="SMART" id="SM00478">
    <property type="entry name" value="ENDO3c"/>
    <property type="match status" value="1"/>
</dbReference>
<keyword evidence="6" id="KW-0479">Metal-binding</keyword>
<dbReference type="InterPro" id="IPR051912">
    <property type="entry name" value="Alkylbase_DNA_Glycosylase/TA"/>
</dbReference>
<dbReference type="Gene3D" id="1.10.340.30">
    <property type="entry name" value="Hypothetical protein, domain 2"/>
    <property type="match status" value="1"/>
</dbReference>
<evidence type="ECO:0000256" key="2">
    <source>
        <dbReference type="ARBA" id="ARBA00001947"/>
    </source>
</evidence>
<dbReference type="GO" id="GO:0043916">
    <property type="term" value="F:DNA-7-methylguanine glycosylase activity"/>
    <property type="evidence" value="ECO:0007669"/>
    <property type="project" value="TreeGrafter"/>
</dbReference>
<dbReference type="Gene3D" id="1.10.1670.10">
    <property type="entry name" value="Helix-hairpin-Helix base-excision DNA repair enzymes (C-terminal)"/>
    <property type="match status" value="1"/>
</dbReference>
<organism evidence="15 16">
    <name type="scientific">Thermomonospora umbrina</name>
    <dbReference type="NCBI Taxonomy" id="111806"/>
    <lineage>
        <taxon>Bacteria</taxon>
        <taxon>Bacillati</taxon>
        <taxon>Actinomycetota</taxon>
        <taxon>Actinomycetes</taxon>
        <taxon>Streptosporangiales</taxon>
        <taxon>Thermomonosporaceae</taxon>
        <taxon>Thermomonospora</taxon>
    </lineage>
</organism>
<dbReference type="Pfam" id="PF00730">
    <property type="entry name" value="HhH-GPD"/>
    <property type="match status" value="1"/>
</dbReference>
<keyword evidence="5" id="KW-0808">Transferase</keyword>
<evidence type="ECO:0000313" key="16">
    <source>
        <dbReference type="Proteomes" id="UP000256661"/>
    </source>
</evidence>
<dbReference type="OrthoDB" id="9811249at2"/>
<dbReference type="Gene3D" id="3.40.10.10">
    <property type="entry name" value="DNA Methylphosphotriester Repair Domain"/>
    <property type="match status" value="1"/>
</dbReference>
<dbReference type="SUPFAM" id="SSF55945">
    <property type="entry name" value="TATA-box binding protein-like"/>
    <property type="match status" value="1"/>
</dbReference>
<keyword evidence="4" id="KW-0489">Methyltransferase</keyword>
<evidence type="ECO:0000256" key="1">
    <source>
        <dbReference type="ARBA" id="ARBA00000086"/>
    </source>
</evidence>
<evidence type="ECO:0000256" key="11">
    <source>
        <dbReference type="ARBA" id="ARBA00023159"/>
    </source>
</evidence>
<dbReference type="SUPFAM" id="SSF57884">
    <property type="entry name" value="Ada DNA repair protein, N-terminal domain (N-Ada 10)"/>
    <property type="match status" value="1"/>
</dbReference>
<dbReference type="AlphaFoldDB" id="A0A3D9SV00"/>
<proteinExistence type="predicted"/>
<dbReference type="GO" id="GO:0032131">
    <property type="term" value="F:alkylated DNA binding"/>
    <property type="evidence" value="ECO:0007669"/>
    <property type="project" value="TreeGrafter"/>
</dbReference>
<dbReference type="RefSeq" id="WP_116023787.1">
    <property type="nucleotide sequence ID" value="NZ_QTTT01000001.1"/>
</dbReference>
<evidence type="ECO:0000256" key="13">
    <source>
        <dbReference type="ARBA" id="ARBA00023204"/>
    </source>
</evidence>
<dbReference type="SMART" id="SM00342">
    <property type="entry name" value="HTH_ARAC"/>
    <property type="match status" value="1"/>
</dbReference>
<evidence type="ECO:0000313" key="15">
    <source>
        <dbReference type="EMBL" id="REE98320.1"/>
    </source>
</evidence>
<protein>
    <recommendedName>
        <fullName evidence="3">DNA-3-methyladenine glycosylase II</fullName>
        <ecNumber evidence="3">3.2.2.21</ecNumber>
    </recommendedName>
</protein>
<evidence type="ECO:0000256" key="9">
    <source>
        <dbReference type="ARBA" id="ARBA00023015"/>
    </source>
</evidence>
<dbReference type="InterPro" id="IPR011257">
    <property type="entry name" value="DNA_glycosylase"/>
</dbReference>
<dbReference type="InterPro" id="IPR037046">
    <property type="entry name" value="AlkA_N_sf"/>
</dbReference>
<keyword evidence="16" id="KW-1185">Reference proteome</keyword>
<dbReference type="FunFam" id="3.40.10.10:FF:000001">
    <property type="entry name" value="DNA-3-methyladenine glycosylase 2"/>
    <property type="match status" value="1"/>
</dbReference>